<dbReference type="SUPFAM" id="SSF51445">
    <property type="entry name" value="(Trans)glycosidases"/>
    <property type="match status" value="1"/>
</dbReference>
<dbReference type="PRINTS" id="PR00131">
    <property type="entry name" value="GLHYDRLASE1"/>
</dbReference>
<dbReference type="PANTHER" id="PTHR10353:SF36">
    <property type="entry name" value="LP05116P"/>
    <property type="match status" value="1"/>
</dbReference>
<evidence type="ECO:0000256" key="6">
    <source>
        <dbReference type="RuleBase" id="RU003690"/>
    </source>
</evidence>
<dbReference type="Gene3D" id="3.20.20.80">
    <property type="entry name" value="Glycosidases"/>
    <property type="match status" value="1"/>
</dbReference>
<protein>
    <recommendedName>
        <fullName evidence="2">beta-glucosidase</fullName>
        <ecNumber evidence="2">3.2.1.21</ecNumber>
    </recommendedName>
</protein>
<gene>
    <name evidence="8" type="ORF">B5G02_07380</name>
</gene>
<feature type="active site" description="Nucleophile" evidence="5">
    <location>
        <position position="374"/>
    </location>
</feature>
<dbReference type="EC" id="3.2.1.21" evidence="2"/>
<dbReference type="InterPro" id="IPR018120">
    <property type="entry name" value="Glyco_hydro_1_AS"/>
</dbReference>
<dbReference type="GO" id="GO:0008422">
    <property type="term" value="F:beta-glucosidase activity"/>
    <property type="evidence" value="ECO:0007669"/>
    <property type="project" value="UniProtKB-EC"/>
</dbReference>
<dbReference type="FunFam" id="3.20.20.80:FF:000004">
    <property type="entry name" value="Beta-glucosidase 6-phospho-beta-glucosidase"/>
    <property type="match status" value="1"/>
</dbReference>
<dbReference type="PROSITE" id="PS00572">
    <property type="entry name" value="GLYCOSYL_HYDROL_F1_1"/>
    <property type="match status" value="1"/>
</dbReference>
<reference evidence="9" key="1">
    <citation type="submission" date="2017-04" db="EMBL/GenBank/DDBJ databases">
        <title>Function of individual gut microbiota members based on whole genome sequencing of pure cultures obtained from chicken caecum.</title>
        <authorList>
            <person name="Medvecky M."/>
            <person name="Cejkova D."/>
            <person name="Polansky O."/>
            <person name="Karasova D."/>
            <person name="Kubasova T."/>
            <person name="Cizek A."/>
            <person name="Rychlik I."/>
        </authorList>
    </citation>
    <scope>NUCLEOTIDE SEQUENCE [LARGE SCALE GENOMIC DNA]</scope>
    <source>
        <strain evidence="9">An5</strain>
    </source>
</reference>
<evidence type="ECO:0000256" key="4">
    <source>
        <dbReference type="ARBA" id="ARBA00023295"/>
    </source>
</evidence>
<comment type="similarity">
    <text evidence="1 6">Belongs to the glycosyl hydrolase 1 family.</text>
</comment>
<dbReference type="PROSITE" id="PS00653">
    <property type="entry name" value="GLYCOSYL_HYDROL_F1_2"/>
    <property type="match status" value="1"/>
</dbReference>
<dbReference type="InterPro" id="IPR001360">
    <property type="entry name" value="Glyco_hydro_1"/>
</dbReference>
<evidence type="ECO:0000256" key="5">
    <source>
        <dbReference type="PROSITE-ProRule" id="PRU10055"/>
    </source>
</evidence>
<evidence type="ECO:0000256" key="3">
    <source>
        <dbReference type="ARBA" id="ARBA00022801"/>
    </source>
</evidence>
<sequence>MNEKAKGAFLWGSATAAYQCEGAWQEDGKGISNWDAFCHSDKNVVNPVNADVSCDYYHHYEEDIKMLANGGQNAYRFSIAWTRIIPDGIGAVNEAGVAFYNRVIDCCLGHGVEPLVTMYHYDLPQALFERGGWENRETCEAYAAYAKTCFERFGDRVHYWATINEPNYETQCCYAAGNYPPNVQDLGRRWRAMYHLLLGSAMAVAEFRAGGYQGMIGLVNDSYSIETLVDDESYRKAAHCADLFYNRCVNDTCVLGEPPRDFVEKLVADGYDLSYVLDGDDEILRSGTVDYLGVNAYLRYLVKPYTQGETHLKMSNSGKKGDRVEAVVKNWFELDRDESIPTNDWDMEIYPKGLYNLLMALHDLYPDTPFIITENGIGYHEHLDELGNVHDPYRIEFQSQHIAWMREAMREGVDVRGYFVWSTMDVYSWINGYAKRYGLVYIDYDNGNKRIPKDSYYWYKGFISSLE</sequence>
<dbReference type="Proteomes" id="UP000195781">
    <property type="component" value="Unassembled WGS sequence"/>
</dbReference>
<keyword evidence="3 7" id="KW-0378">Hydrolase</keyword>
<keyword evidence="4 7" id="KW-0326">Glycosidase</keyword>
<evidence type="ECO:0000313" key="8">
    <source>
        <dbReference type="EMBL" id="OUN87583.1"/>
    </source>
</evidence>
<evidence type="ECO:0000256" key="1">
    <source>
        <dbReference type="ARBA" id="ARBA00010838"/>
    </source>
</evidence>
<dbReference type="InterPro" id="IPR017853">
    <property type="entry name" value="GH"/>
</dbReference>
<accession>A0A1Y3XPY7</accession>
<evidence type="ECO:0000256" key="7">
    <source>
        <dbReference type="RuleBase" id="RU004468"/>
    </source>
</evidence>
<dbReference type="InterPro" id="IPR033132">
    <property type="entry name" value="GH_1_N_CS"/>
</dbReference>
<proteinExistence type="inferred from homology"/>
<dbReference type="Pfam" id="PF00232">
    <property type="entry name" value="Glyco_hydro_1"/>
    <property type="match status" value="1"/>
</dbReference>
<dbReference type="OrthoDB" id="3182512at2"/>
<evidence type="ECO:0000256" key="2">
    <source>
        <dbReference type="ARBA" id="ARBA00012744"/>
    </source>
</evidence>
<organism evidence="8 9">
    <name type="scientific">[Collinsella] massiliensis</name>
    <dbReference type="NCBI Taxonomy" id="1232426"/>
    <lineage>
        <taxon>Bacteria</taxon>
        <taxon>Bacillati</taxon>
        <taxon>Actinomycetota</taxon>
        <taxon>Coriobacteriia</taxon>
        <taxon>Coriobacteriales</taxon>
        <taxon>Coriobacteriaceae</taxon>
        <taxon>Enorma</taxon>
    </lineage>
</organism>
<name>A0A1Y3XPY7_9ACTN</name>
<comment type="caution">
    <text evidence="8">The sequence shown here is derived from an EMBL/GenBank/DDBJ whole genome shotgun (WGS) entry which is preliminary data.</text>
</comment>
<keyword evidence="9" id="KW-1185">Reference proteome</keyword>
<dbReference type="GO" id="GO:0016052">
    <property type="term" value="P:carbohydrate catabolic process"/>
    <property type="evidence" value="ECO:0007669"/>
    <property type="project" value="TreeGrafter"/>
</dbReference>
<evidence type="ECO:0000313" key="9">
    <source>
        <dbReference type="Proteomes" id="UP000195781"/>
    </source>
</evidence>
<dbReference type="GO" id="GO:0005829">
    <property type="term" value="C:cytosol"/>
    <property type="evidence" value="ECO:0007669"/>
    <property type="project" value="TreeGrafter"/>
</dbReference>
<dbReference type="EMBL" id="NFIE01000016">
    <property type="protein sequence ID" value="OUN87583.1"/>
    <property type="molecule type" value="Genomic_DNA"/>
</dbReference>
<dbReference type="PANTHER" id="PTHR10353">
    <property type="entry name" value="GLYCOSYL HYDROLASE"/>
    <property type="match status" value="1"/>
</dbReference>
<dbReference type="AlphaFoldDB" id="A0A1Y3XPY7"/>